<dbReference type="CDD" id="cd06222">
    <property type="entry name" value="RNase_H_like"/>
    <property type="match status" value="1"/>
</dbReference>
<evidence type="ECO:0000259" key="1">
    <source>
        <dbReference type="Pfam" id="PF13456"/>
    </source>
</evidence>
<dbReference type="Gene3D" id="3.30.420.10">
    <property type="entry name" value="Ribonuclease H-like superfamily/Ribonuclease H"/>
    <property type="match status" value="1"/>
</dbReference>
<dbReference type="AlphaFoldDB" id="A0A835I871"/>
<dbReference type="InterPro" id="IPR002156">
    <property type="entry name" value="RNaseH_domain"/>
</dbReference>
<evidence type="ECO:0000313" key="2">
    <source>
        <dbReference type="EMBL" id="KAF9612576.1"/>
    </source>
</evidence>
<dbReference type="Proteomes" id="UP000631114">
    <property type="component" value="Unassembled WGS sequence"/>
</dbReference>
<dbReference type="PANTHER" id="PTHR47723:SF19">
    <property type="entry name" value="POLYNUCLEOTIDYL TRANSFERASE, RIBONUCLEASE H-LIKE SUPERFAMILY PROTEIN"/>
    <property type="match status" value="1"/>
</dbReference>
<dbReference type="SUPFAM" id="SSF53098">
    <property type="entry name" value="Ribonuclease H-like"/>
    <property type="match status" value="1"/>
</dbReference>
<dbReference type="Pfam" id="PF13456">
    <property type="entry name" value="RVT_3"/>
    <property type="match status" value="1"/>
</dbReference>
<feature type="domain" description="RNase H type-1" evidence="1">
    <location>
        <begin position="92"/>
        <end position="173"/>
    </location>
</feature>
<keyword evidence="3" id="KW-1185">Reference proteome</keyword>
<dbReference type="InterPro" id="IPR012337">
    <property type="entry name" value="RNaseH-like_sf"/>
</dbReference>
<dbReference type="PANTHER" id="PTHR47723">
    <property type="entry name" value="OS05G0353850 PROTEIN"/>
    <property type="match status" value="1"/>
</dbReference>
<dbReference type="EMBL" id="JADFTS010000003">
    <property type="protein sequence ID" value="KAF9612576.1"/>
    <property type="molecule type" value="Genomic_DNA"/>
</dbReference>
<protein>
    <recommendedName>
        <fullName evidence="1">RNase H type-1 domain-containing protein</fullName>
    </recommendedName>
</protein>
<dbReference type="InterPro" id="IPR053151">
    <property type="entry name" value="RNase_H-like"/>
</dbReference>
<name>A0A835I871_9MAGN</name>
<dbReference type="GO" id="GO:0004523">
    <property type="term" value="F:RNA-DNA hybrid ribonuclease activity"/>
    <property type="evidence" value="ECO:0007669"/>
    <property type="project" value="InterPro"/>
</dbReference>
<evidence type="ECO:0000313" key="3">
    <source>
        <dbReference type="Proteomes" id="UP000631114"/>
    </source>
</evidence>
<gene>
    <name evidence="2" type="ORF">IFM89_002172</name>
</gene>
<dbReference type="GO" id="GO:0003676">
    <property type="term" value="F:nucleic acid binding"/>
    <property type="evidence" value="ECO:0007669"/>
    <property type="project" value="InterPro"/>
</dbReference>
<proteinExistence type="predicted"/>
<comment type="caution">
    <text evidence="2">The sequence shown here is derived from an EMBL/GenBank/DDBJ whole genome shotgun (WGS) entry which is preliminary data.</text>
</comment>
<dbReference type="OrthoDB" id="1752183at2759"/>
<reference evidence="2 3" key="1">
    <citation type="submission" date="2020-10" db="EMBL/GenBank/DDBJ databases">
        <title>The Coptis chinensis genome and diversification of protoberbering-type alkaloids.</title>
        <authorList>
            <person name="Wang B."/>
            <person name="Shu S."/>
            <person name="Song C."/>
            <person name="Liu Y."/>
        </authorList>
    </citation>
    <scope>NUCLEOTIDE SEQUENCE [LARGE SCALE GENOMIC DNA]</scope>
    <source>
        <strain evidence="2">HL-2020</strain>
        <tissue evidence="2">Leaf</tissue>
    </source>
</reference>
<dbReference type="InterPro" id="IPR044730">
    <property type="entry name" value="RNase_H-like_dom_plant"/>
</dbReference>
<dbReference type="InterPro" id="IPR036397">
    <property type="entry name" value="RNaseH_sf"/>
</dbReference>
<accession>A0A835I871</accession>
<sequence>MMAVVLQHEDVDWSLSITAAVIWNIWIARNKARFEDAKASPIYYMMKAKKLVENMWREDNGEIVSASSSMEKCRRWVSIRWIPPPVGVFKLNIDGSSRGNPGAAGAGCVLRDWDGRFIFGLAVPILHASTIMAEARALFFGLRILSFLHLNGVRVLVETDSKFIQQCIRHSSMDTPWEVLSMFEVQAHPCSSWDCSYLELKTNLTKWELPGITTMLRTSPNLQTLIIQKDECECLSLDDEFLQKYDFDESSYWSSLLSFPCLENTL</sequence>
<organism evidence="2 3">
    <name type="scientific">Coptis chinensis</name>
    <dbReference type="NCBI Taxonomy" id="261450"/>
    <lineage>
        <taxon>Eukaryota</taxon>
        <taxon>Viridiplantae</taxon>
        <taxon>Streptophyta</taxon>
        <taxon>Embryophyta</taxon>
        <taxon>Tracheophyta</taxon>
        <taxon>Spermatophyta</taxon>
        <taxon>Magnoliopsida</taxon>
        <taxon>Ranunculales</taxon>
        <taxon>Ranunculaceae</taxon>
        <taxon>Coptidoideae</taxon>
        <taxon>Coptis</taxon>
    </lineage>
</organism>